<evidence type="ECO:0000256" key="2">
    <source>
        <dbReference type="ARBA" id="ARBA00023015"/>
    </source>
</evidence>
<dbReference type="NCBIfam" id="TIGR02985">
    <property type="entry name" value="Sig70_bacteroi1"/>
    <property type="match status" value="1"/>
</dbReference>
<organism evidence="7 8">
    <name type="scientific">Filimonas effusa</name>
    <dbReference type="NCBI Taxonomy" id="2508721"/>
    <lineage>
        <taxon>Bacteria</taxon>
        <taxon>Pseudomonadati</taxon>
        <taxon>Bacteroidota</taxon>
        <taxon>Chitinophagia</taxon>
        <taxon>Chitinophagales</taxon>
        <taxon>Chitinophagaceae</taxon>
        <taxon>Filimonas</taxon>
    </lineage>
</organism>
<protein>
    <submittedName>
        <fullName evidence="7">RNA polymerase sigma-70 factor</fullName>
    </submittedName>
</protein>
<keyword evidence="2" id="KW-0805">Transcription regulation</keyword>
<dbReference type="InterPro" id="IPR013249">
    <property type="entry name" value="RNA_pol_sigma70_r4_t2"/>
</dbReference>
<evidence type="ECO:0000313" key="7">
    <source>
        <dbReference type="EMBL" id="RXK80838.1"/>
    </source>
</evidence>
<sequence length="203" mass="23520">MLSIVYKNESDLLRAVSSGNEEAFAGLFTLYKDKVYAIALRMTESQMQAEDIVQDVFLRIWLRRDTLSELSHFKSYLYTATRNHVYNALKKIAMNDKLGEYLENSFHIEDILPDTKITEREYRRFLQQALDQLPERQRQVFILIKQQGQKREEAAALLKVSPETVKYHLAQANRSVRAFLISRFLGDSALMVAMVLIGTHGSR</sequence>
<dbReference type="InterPro" id="IPR036388">
    <property type="entry name" value="WH-like_DNA-bd_sf"/>
</dbReference>
<dbReference type="InterPro" id="IPR013324">
    <property type="entry name" value="RNA_pol_sigma_r3/r4-like"/>
</dbReference>
<dbReference type="NCBIfam" id="TIGR02937">
    <property type="entry name" value="sigma70-ECF"/>
    <property type="match status" value="1"/>
</dbReference>
<dbReference type="SUPFAM" id="SSF88659">
    <property type="entry name" value="Sigma3 and sigma4 domains of RNA polymerase sigma factors"/>
    <property type="match status" value="1"/>
</dbReference>
<dbReference type="GO" id="GO:0016987">
    <property type="term" value="F:sigma factor activity"/>
    <property type="evidence" value="ECO:0007669"/>
    <property type="project" value="UniProtKB-KW"/>
</dbReference>
<comment type="caution">
    <text evidence="7">The sequence shown here is derived from an EMBL/GenBank/DDBJ whole genome shotgun (WGS) entry which is preliminary data.</text>
</comment>
<feature type="domain" description="RNA polymerase sigma-70 region 2" evidence="5">
    <location>
        <begin position="27"/>
        <end position="91"/>
    </location>
</feature>
<keyword evidence="4" id="KW-0804">Transcription</keyword>
<keyword evidence="3" id="KW-0731">Sigma factor</keyword>
<keyword evidence="8" id="KW-1185">Reference proteome</keyword>
<dbReference type="Proteomes" id="UP000290545">
    <property type="component" value="Unassembled WGS sequence"/>
</dbReference>
<dbReference type="InterPro" id="IPR007627">
    <property type="entry name" value="RNA_pol_sigma70_r2"/>
</dbReference>
<dbReference type="SUPFAM" id="SSF88946">
    <property type="entry name" value="Sigma2 domain of RNA polymerase sigma factors"/>
    <property type="match status" value="1"/>
</dbReference>
<evidence type="ECO:0000259" key="6">
    <source>
        <dbReference type="Pfam" id="PF08281"/>
    </source>
</evidence>
<dbReference type="InterPro" id="IPR039425">
    <property type="entry name" value="RNA_pol_sigma-70-like"/>
</dbReference>
<dbReference type="Pfam" id="PF04542">
    <property type="entry name" value="Sigma70_r2"/>
    <property type="match status" value="1"/>
</dbReference>
<dbReference type="AlphaFoldDB" id="A0A4Q1CZJ5"/>
<reference evidence="7 8" key="1">
    <citation type="submission" date="2019-01" db="EMBL/GenBank/DDBJ databases">
        <title>Filimonas sp. strain TTM-71.</title>
        <authorList>
            <person name="Chen W.-M."/>
        </authorList>
    </citation>
    <scope>NUCLEOTIDE SEQUENCE [LARGE SCALE GENOMIC DNA]</scope>
    <source>
        <strain evidence="7 8">TTM-71</strain>
    </source>
</reference>
<evidence type="ECO:0000256" key="3">
    <source>
        <dbReference type="ARBA" id="ARBA00023082"/>
    </source>
</evidence>
<dbReference type="PANTHER" id="PTHR43133:SF46">
    <property type="entry name" value="RNA POLYMERASE SIGMA-70 FACTOR ECF SUBFAMILY"/>
    <property type="match status" value="1"/>
</dbReference>
<evidence type="ECO:0000313" key="8">
    <source>
        <dbReference type="Proteomes" id="UP000290545"/>
    </source>
</evidence>
<dbReference type="OrthoDB" id="799938at2"/>
<dbReference type="InterPro" id="IPR014327">
    <property type="entry name" value="RNA_pol_sigma70_bacteroid"/>
</dbReference>
<dbReference type="EMBL" id="SDHZ01000005">
    <property type="protein sequence ID" value="RXK80838.1"/>
    <property type="molecule type" value="Genomic_DNA"/>
</dbReference>
<dbReference type="Pfam" id="PF08281">
    <property type="entry name" value="Sigma70_r4_2"/>
    <property type="match status" value="1"/>
</dbReference>
<dbReference type="InterPro" id="IPR014284">
    <property type="entry name" value="RNA_pol_sigma-70_dom"/>
</dbReference>
<gene>
    <name evidence="7" type="ORF">ESB13_22030</name>
</gene>
<evidence type="ECO:0000256" key="4">
    <source>
        <dbReference type="ARBA" id="ARBA00023163"/>
    </source>
</evidence>
<comment type="similarity">
    <text evidence="1">Belongs to the sigma-70 factor family. ECF subfamily.</text>
</comment>
<dbReference type="PANTHER" id="PTHR43133">
    <property type="entry name" value="RNA POLYMERASE ECF-TYPE SIGMA FACTO"/>
    <property type="match status" value="1"/>
</dbReference>
<dbReference type="Gene3D" id="1.10.10.10">
    <property type="entry name" value="Winged helix-like DNA-binding domain superfamily/Winged helix DNA-binding domain"/>
    <property type="match status" value="1"/>
</dbReference>
<proteinExistence type="inferred from homology"/>
<dbReference type="GO" id="GO:0003677">
    <property type="term" value="F:DNA binding"/>
    <property type="evidence" value="ECO:0007669"/>
    <property type="project" value="InterPro"/>
</dbReference>
<feature type="domain" description="RNA polymerase sigma factor 70 region 4 type 2" evidence="6">
    <location>
        <begin position="126"/>
        <end position="172"/>
    </location>
</feature>
<evidence type="ECO:0000256" key="1">
    <source>
        <dbReference type="ARBA" id="ARBA00010641"/>
    </source>
</evidence>
<evidence type="ECO:0000259" key="5">
    <source>
        <dbReference type="Pfam" id="PF04542"/>
    </source>
</evidence>
<name>A0A4Q1CZJ5_9BACT</name>
<dbReference type="Gene3D" id="1.10.1740.10">
    <property type="match status" value="1"/>
</dbReference>
<accession>A0A4Q1CZJ5</accession>
<dbReference type="GO" id="GO:0006352">
    <property type="term" value="P:DNA-templated transcription initiation"/>
    <property type="evidence" value="ECO:0007669"/>
    <property type="project" value="InterPro"/>
</dbReference>
<dbReference type="InterPro" id="IPR013325">
    <property type="entry name" value="RNA_pol_sigma_r2"/>
</dbReference>
<dbReference type="CDD" id="cd06171">
    <property type="entry name" value="Sigma70_r4"/>
    <property type="match status" value="1"/>
</dbReference>